<evidence type="ECO:0000313" key="3">
    <source>
        <dbReference type="EMBL" id="KAK3171632.1"/>
    </source>
</evidence>
<organism evidence="3 4">
    <name type="scientific">Lepraria neglecta</name>
    <dbReference type="NCBI Taxonomy" id="209136"/>
    <lineage>
        <taxon>Eukaryota</taxon>
        <taxon>Fungi</taxon>
        <taxon>Dikarya</taxon>
        <taxon>Ascomycota</taxon>
        <taxon>Pezizomycotina</taxon>
        <taxon>Lecanoromycetes</taxon>
        <taxon>OSLEUM clade</taxon>
        <taxon>Lecanoromycetidae</taxon>
        <taxon>Lecanorales</taxon>
        <taxon>Lecanorineae</taxon>
        <taxon>Stereocaulaceae</taxon>
        <taxon>Lepraria</taxon>
    </lineage>
</organism>
<keyword evidence="2" id="KW-1133">Transmembrane helix</keyword>
<feature type="transmembrane region" description="Helical" evidence="2">
    <location>
        <begin position="7"/>
        <end position="25"/>
    </location>
</feature>
<keyword evidence="2" id="KW-0812">Transmembrane</keyword>
<dbReference type="PANTHER" id="PTHR37490">
    <property type="entry name" value="EXPRESSED PROTEIN"/>
    <property type="match status" value="1"/>
</dbReference>
<dbReference type="Pfam" id="PF11913">
    <property type="entry name" value="DUF3431"/>
    <property type="match status" value="1"/>
</dbReference>
<reference evidence="3" key="1">
    <citation type="submission" date="2022-11" db="EMBL/GenBank/DDBJ databases">
        <title>Chromosomal genome sequence assembly and mating type (MAT) locus characterization of the leprose asexual lichenized fungus Lepraria neglecta (Nyl.) Erichsen.</title>
        <authorList>
            <person name="Allen J.L."/>
            <person name="Pfeffer B."/>
        </authorList>
    </citation>
    <scope>NUCLEOTIDE SEQUENCE</scope>
    <source>
        <strain evidence="3">Allen 5258</strain>
    </source>
</reference>
<dbReference type="PANTHER" id="PTHR37490:SF1">
    <property type="entry name" value="GLYCOSYLTRANSFERASE 2-LIKE DOMAIN-CONTAINING PROTEIN"/>
    <property type="match status" value="1"/>
</dbReference>
<feature type="region of interest" description="Disordered" evidence="1">
    <location>
        <begin position="34"/>
        <end position="78"/>
    </location>
</feature>
<accession>A0AAD9Z7I2</accession>
<sequence>MSLLARPYAKVSAVIFAVLVIYLLLQAHRPPLHEKNAEHDPPLSSLQDASRAHPGTAASRPAGDPPSAPLNDNGPTGLKHTAVGLVEDMLPTSTASVLVSPQPPHSHGPQLHVVIAHYSEEPFYMRRWIDSLRSIPHVKELGAKIIIYTKNSGTNLATLKETTAADEVIQLPNVGREGGTYLHHVLSVYDDPPAFTMFTQAVIQKGQYLTGEVEDDKVATLKDWLYERLSTKFGNDTGFMSLDRKHDVCYCGHCTDMGQDDFYPLWPQIYAMLENMVCQELEGHVLSFNGHFIVSRKRVLARPRRIYEYLKELVDAREDNWIHSEPEPSWFEKDKGKSMPSNPKFGHTLERLWHVIFNCSNPAQLVDCDVRGMKAEGPGGCTCKDVQEAFVPALGADTRI</sequence>
<protein>
    <submittedName>
        <fullName evidence="3">Uncharacterized protein</fullName>
    </submittedName>
</protein>
<gene>
    <name evidence="3" type="ORF">OEA41_003716</name>
</gene>
<name>A0AAD9Z7I2_9LECA</name>
<keyword evidence="4" id="KW-1185">Reference proteome</keyword>
<evidence type="ECO:0000256" key="2">
    <source>
        <dbReference type="SAM" id="Phobius"/>
    </source>
</evidence>
<comment type="caution">
    <text evidence="3">The sequence shown here is derived from an EMBL/GenBank/DDBJ whole genome shotgun (WGS) entry which is preliminary data.</text>
</comment>
<evidence type="ECO:0000313" key="4">
    <source>
        <dbReference type="Proteomes" id="UP001276659"/>
    </source>
</evidence>
<dbReference type="AlphaFoldDB" id="A0AAD9Z7I2"/>
<proteinExistence type="predicted"/>
<evidence type="ECO:0000256" key="1">
    <source>
        <dbReference type="SAM" id="MobiDB-lite"/>
    </source>
</evidence>
<dbReference type="EMBL" id="JASNWA010000008">
    <property type="protein sequence ID" value="KAK3171632.1"/>
    <property type="molecule type" value="Genomic_DNA"/>
</dbReference>
<dbReference type="InterPro" id="IPR021838">
    <property type="entry name" value="DUF3431"/>
</dbReference>
<dbReference type="Proteomes" id="UP001276659">
    <property type="component" value="Unassembled WGS sequence"/>
</dbReference>
<keyword evidence="2" id="KW-0472">Membrane</keyword>